<comment type="caution">
    <text evidence="1">The sequence shown here is derived from an EMBL/GenBank/DDBJ whole genome shotgun (WGS) entry which is preliminary data.</text>
</comment>
<protein>
    <submittedName>
        <fullName evidence="1">Uncharacterized protein</fullName>
    </submittedName>
</protein>
<organism evidence="1 2">
    <name type="scientific">Thorsellia kenyensis</name>
    <dbReference type="NCBI Taxonomy" id="1549888"/>
    <lineage>
        <taxon>Bacteria</taxon>
        <taxon>Pseudomonadati</taxon>
        <taxon>Pseudomonadota</taxon>
        <taxon>Gammaproteobacteria</taxon>
        <taxon>Enterobacterales</taxon>
        <taxon>Thorselliaceae</taxon>
        <taxon>Thorsellia</taxon>
    </lineage>
</organism>
<dbReference type="Proteomes" id="UP001589758">
    <property type="component" value="Unassembled WGS sequence"/>
</dbReference>
<gene>
    <name evidence="1" type="ORF">ACFFIT_07560</name>
</gene>
<evidence type="ECO:0000313" key="2">
    <source>
        <dbReference type="Proteomes" id="UP001589758"/>
    </source>
</evidence>
<reference evidence="1 2" key="1">
    <citation type="submission" date="2024-09" db="EMBL/GenBank/DDBJ databases">
        <authorList>
            <person name="Sun Q."/>
            <person name="Mori K."/>
        </authorList>
    </citation>
    <scope>NUCLEOTIDE SEQUENCE [LARGE SCALE GENOMIC DNA]</scope>
    <source>
        <strain evidence="1 2">CCM 8545</strain>
    </source>
</reference>
<accession>A0ABV6CAE2</accession>
<evidence type="ECO:0000313" key="1">
    <source>
        <dbReference type="EMBL" id="MFC0179943.1"/>
    </source>
</evidence>
<dbReference type="RefSeq" id="WP_385877056.1">
    <property type="nucleotide sequence ID" value="NZ_JBHLXE010000085.1"/>
</dbReference>
<proteinExistence type="predicted"/>
<name>A0ABV6CAE2_9GAMM</name>
<sequence length="51" mass="6039">MGISQASYRYTVKLSYENVQVAEELLQLIDEHKLWGFKFRFDYLGNVKGRP</sequence>
<dbReference type="EMBL" id="JBHLXE010000085">
    <property type="protein sequence ID" value="MFC0179943.1"/>
    <property type="molecule type" value="Genomic_DNA"/>
</dbReference>
<keyword evidence="2" id="KW-1185">Reference proteome</keyword>